<comment type="similarity">
    <text evidence="3">Belongs to the ATP-dependent AMP-binding enzyme family.</text>
</comment>
<dbReference type="Proteomes" id="UP000183832">
    <property type="component" value="Unassembled WGS sequence"/>
</dbReference>
<dbReference type="FunFam" id="3.30.300.30:FF:000007">
    <property type="entry name" value="4-coumarate--CoA ligase 2"/>
    <property type="match status" value="1"/>
</dbReference>
<evidence type="ECO:0000313" key="16">
    <source>
        <dbReference type="EMBL" id="CRL04138.1"/>
    </source>
</evidence>
<dbReference type="GO" id="GO:0016405">
    <property type="term" value="F:CoA-ligase activity"/>
    <property type="evidence" value="ECO:0007669"/>
    <property type="project" value="TreeGrafter"/>
</dbReference>
<evidence type="ECO:0000256" key="2">
    <source>
        <dbReference type="ARBA" id="ARBA00004275"/>
    </source>
</evidence>
<feature type="domain" description="AMP-binding enzyme C-terminal" evidence="15">
    <location>
        <begin position="447"/>
        <end position="522"/>
    </location>
</feature>
<keyword evidence="10" id="KW-0576">Peroxisome</keyword>
<dbReference type="PANTHER" id="PTHR24096:SF423">
    <property type="entry name" value="GM05240P"/>
    <property type="match status" value="1"/>
</dbReference>
<dbReference type="AlphaFoldDB" id="A0A1J1IWR9"/>
<dbReference type="Gene3D" id="2.30.38.10">
    <property type="entry name" value="Luciferase, Domain 3"/>
    <property type="match status" value="1"/>
</dbReference>
<dbReference type="Gene3D" id="3.40.50.980">
    <property type="match status" value="2"/>
</dbReference>
<dbReference type="InterPro" id="IPR000873">
    <property type="entry name" value="AMP-dep_synth/lig_dom"/>
</dbReference>
<proteinExistence type="inferred from homology"/>
<dbReference type="GO" id="GO:0004497">
    <property type="term" value="F:monooxygenase activity"/>
    <property type="evidence" value="ECO:0007669"/>
    <property type="project" value="UniProtKB-KW"/>
</dbReference>
<sequence length="541" mass="60091">MDPLVISYLEKSNEYNDMPSFGHLLMENLSKAENNVILVSGITSEELTAKNLLERSILVSKALIAAGVKPGDVISIVSENRFEFAYILFGTLLLNCKFAPINLTYSEREMTHAFNLSKPKVIFLSPYASEKVINVAKSLSFVKKKVLIDEENDFTDDVVLFKDFIKQTERSHFTPMAVDKSKTVALILCSSGTTGLPKGVQISQQNLIVVARFCKNTVMRLGDIEGERVILGLIPWFHAFGLTTLAGIVASRSGRIVLLPKFEEGLFLSCLETYQCNVVFMVPPLMVFLAKHPMVDGYDLSSIRIMVCGAAPLSKELEQAVYDRLQNKKLHIRQGYGMSEMSLAVLLQKTICKPGSVGEIIEGSEVKIIDESGKSLGPNERGELCFRGNQIMMGYIGDDKATKSTIDANGWLHTGDIGYYDEDKQFFIVDRIKELIKWKGYQVPPAEIEAVLLTNRKIKDAAVIGIPDSNVGELPLAFVVKADESLTEEEVMQFVAKTVSPAKRLHGGVKFINEIPKNPSGKILRRELRDLVKQSNVKSKL</sequence>
<dbReference type="PANTHER" id="PTHR24096">
    <property type="entry name" value="LONG-CHAIN-FATTY-ACID--COA LIGASE"/>
    <property type="match status" value="1"/>
</dbReference>
<keyword evidence="11" id="KW-0455">Luminescence</keyword>
<evidence type="ECO:0000313" key="17">
    <source>
        <dbReference type="Proteomes" id="UP000183832"/>
    </source>
</evidence>
<keyword evidence="6" id="KW-0067">ATP-binding</keyword>
<accession>A0A1J1IWR9</accession>
<dbReference type="OrthoDB" id="10253869at2759"/>
<organism evidence="16 17">
    <name type="scientific">Clunio marinus</name>
    <dbReference type="NCBI Taxonomy" id="568069"/>
    <lineage>
        <taxon>Eukaryota</taxon>
        <taxon>Metazoa</taxon>
        <taxon>Ecdysozoa</taxon>
        <taxon>Arthropoda</taxon>
        <taxon>Hexapoda</taxon>
        <taxon>Insecta</taxon>
        <taxon>Pterygota</taxon>
        <taxon>Neoptera</taxon>
        <taxon>Endopterygota</taxon>
        <taxon>Diptera</taxon>
        <taxon>Nematocera</taxon>
        <taxon>Chironomoidea</taxon>
        <taxon>Chironomidae</taxon>
        <taxon>Clunio</taxon>
    </lineage>
</organism>
<evidence type="ECO:0000256" key="8">
    <source>
        <dbReference type="ARBA" id="ARBA00023002"/>
    </source>
</evidence>
<keyword evidence="12" id="KW-0599">Photoprotein</keyword>
<dbReference type="GO" id="GO:0005524">
    <property type="term" value="F:ATP binding"/>
    <property type="evidence" value="ECO:0007669"/>
    <property type="project" value="UniProtKB-KW"/>
</dbReference>
<dbReference type="InterPro" id="IPR025110">
    <property type="entry name" value="AMP-bd_C"/>
</dbReference>
<dbReference type="PROSITE" id="PS00455">
    <property type="entry name" value="AMP_BINDING"/>
    <property type="match status" value="1"/>
</dbReference>
<keyword evidence="17" id="KW-1185">Reference proteome</keyword>
<name>A0A1J1IWR9_9DIPT</name>
<comment type="catalytic activity">
    <reaction evidence="13">
        <text>firefly D-luciferin + ATP + O2 = firefly oxyluciferin + hnu + AMP + CO2 + diphosphate</text>
        <dbReference type="Rhea" id="RHEA:10732"/>
        <dbReference type="ChEBI" id="CHEBI:15379"/>
        <dbReference type="ChEBI" id="CHEBI:16526"/>
        <dbReference type="ChEBI" id="CHEBI:16792"/>
        <dbReference type="ChEBI" id="CHEBI:30212"/>
        <dbReference type="ChEBI" id="CHEBI:30616"/>
        <dbReference type="ChEBI" id="CHEBI:33019"/>
        <dbReference type="ChEBI" id="CHEBI:58038"/>
        <dbReference type="ChEBI" id="CHEBI:456215"/>
        <dbReference type="EC" id="1.13.12.7"/>
    </reaction>
</comment>
<dbReference type="InterPro" id="IPR020845">
    <property type="entry name" value="AMP-binding_CS"/>
</dbReference>
<evidence type="ECO:0000259" key="15">
    <source>
        <dbReference type="Pfam" id="PF13193"/>
    </source>
</evidence>
<evidence type="ECO:0000256" key="7">
    <source>
        <dbReference type="ARBA" id="ARBA00022842"/>
    </source>
</evidence>
<evidence type="ECO:0000259" key="14">
    <source>
        <dbReference type="Pfam" id="PF00501"/>
    </source>
</evidence>
<evidence type="ECO:0000256" key="5">
    <source>
        <dbReference type="ARBA" id="ARBA00019043"/>
    </source>
</evidence>
<evidence type="ECO:0000256" key="1">
    <source>
        <dbReference type="ARBA" id="ARBA00001946"/>
    </source>
</evidence>
<evidence type="ECO:0000256" key="10">
    <source>
        <dbReference type="ARBA" id="ARBA00023140"/>
    </source>
</evidence>
<dbReference type="STRING" id="568069.A0A1J1IWR9"/>
<gene>
    <name evidence="16" type="ORF">CLUMA_CG017249</name>
</gene>
<dbReference type="EC" id="1.13.12.7" evidence="4"/>
<dbReference type="InterPro" id="IPR045851">
    <property type="entry name" value="AMP-bd_C_sf"/>
</dbReference>
<keyword evidence="8" id="KW-0560">Oxidoreductase</keyword>
<evidence type="ECO:0000256" key="13">
    <source>
        <dbReference type="ARBA" id="ARBA00048497"/>
    </source>
</evidence>
<keyword evidence="7" id="KW-0460">Magnesium</keyword>
<dbReference type="Pfam" id="PF00501">
    <property type="entry name" value="AMP-binding"/>
    <property type="match status" value="1"/>
</dbReference>
<evidence type="ECO:0000256" key="11">
    <source>
        <dbReference type="ARBA" id="ARBA00023223"/>
    </source>
</evidence>
<keyword evidence="6" id="KW-0547">Nucleotide-binding</keyword>
<evidence type="ECO:0000256" key="9">
    <source>
        <dbReference type="ARBA" id="ARBA00023033"/>
    </source>
</evidence>
<evidence type="ECO:0000256" key="6">
    <source>
        <dbReference type="ARBA" id="ARBA00022840"/>
    </source>
</evidence>
<comment type="subcellular location">
    <subcellularLocation>
        <location evidence="2">Peroxisome</location>
    </subcellularLocation>
</comment>
<dbReference type="Gene3D" id="3.30.300.30">
    <property type="match status" value="1"/>
</dbReference>
<dbReference type="EMBL" id="CVRI01000061">
    <property type="protein sequence ID" value="CRL04138.1"/>
    <property type="molecule type" value="Genomic_DNA"/>
</dbReference>
<dbReference type="Pfam" id="PF13193">
    <property type="entry name" value="AMP-binding_C"/>
    <property type="match status" value="1"/>
</dbReference>
<keyword evidence="9" id="KW-0503">Monooxygenase</keyword>
<evidence type="ECO:0000256" key="12">
    <source>
        <dbReference type="ARBA" id="ARBA00023262"/>
    </source>
</evidence>
<dbReference type="SUPFAM" id="SSF56801">
    <property type="entry name" value="Acetyl-CoA synthetase-like"/>
    <property type="match status" value="1"/>
</dbReference>
<dbReference type="GO" id="GO:0008218">
    <property type="term" value="P:bioluminescence"/>
    <property type="evidence" value="ECO:0007669"/>
    <property type="project" value="UniProtKB-KW"/>
</dbReference>
<comment type="cofactor">
    <cofactor evidence="1">
        <name>Mg(2+)</name>
        <dbReference type="ChEBI" id="CHEBI:18420"/>
    </cofactor>
</comment>
<protein>
    <recommendedName>
        <fullName evidence="5">Luciferin 4-monooxygenase</fullName>
        <ecNumber evidence="4">1.13.12.7</ecNumber>
    </recommendedName>
</protein>
<evidence type="ECO:0000256" key="3">
    <source>
        <dbReference type="ARBA" id="ARBA00006432"/>
    </source>
</evidence>
<feature type="domain" description="AMP-dependent synthetase/ligase" evidence="14">
    <location>
        <begin position="32"/>
        <end position="395"/>
    </location>
</feature>
<evidence type="ECO:0000256" key="4">
    <source>
        <dbReference type="ARBA" id="ARBA00012532"/>
    </source>
</evidence>
<reference evidence="16 17" key="1">
    <citation type="submission" date="2015-04" db="EMBL/GenBank/DDBJ databases">
        <authorList>
            <person name="Syromyatnikov M.Y."/>
            <person name="Popov V.N."/>
        </authorList>
    </citation>
    <scope>NUCLEOTIDE SEQUENCE [LARGE SCALE GENOMIC DNA]</scope>
</reference>
<dbReference type="GO" id="GO:0005777">
    <property type="term" value="C:peroxisome"/>
    <property type="evidence" value="ECO:0007669"/>
    <property type="project" value="UniProtKB-SubCell"/>
</dbReference>